<evidence type="ECO:0000256" key="1">
    <source>
        <dbReference type="ARBA" id="ARBA00022614"/>
    </source>
</evidence>
<accession>A0ABD3W8C7</accession>
<sequence>MDLSDNAEIGEKSLQYLASFPALHCVTVNGTRIKQPNSLVRPWTLVEKGKHFTGSDSFVSEGWAAGVVQAWMQAAVNMANKPIPVSNTSTFYSRKRKRSEVTQVYNSFCKDDVNKRPLFAVRCDCNLTTEFVTPMSTKNVCQDGEFLDSTVHHCEHHESLHHTFHKHSKCSCISRISRSIEFGLSQAKLNQPVKNLPLRNNLRNATGWSNCTGKPKLKLPEHCQDGIKSGRKLDARNISTISSDVNDQELMRQYMTSVPPTESKSKNLLDVLSSL</sequence>
<dbReference type="PANTHER" id="PTHR31994:SF3">
    <property type="entry name" value="LEUCINE-RICH REPEAT-CONTAINING PROTEIN 42"/>
    <property type="match status" value="1"/>
</dbReference>
<proteinExistence type="predicted"/>
<keyword evidence="1" id="KW-0433">Leucine-rich repeat</keyword>
<name>A0ABD3W8C7_SINWO</name>
<keyword evidence="2" id="KW-0677">Repeat</keyword>
<dbReference type="AlphaFoldDB" id="A0ABD3W8C7"/>
<dbReference type="PANTHER" id="PTHR31994">
    <property type="entry name" value="LEUCINE-RICH REPEAT-CONTAINING PROTEIN 42"/>
    <property type="match status" value="1"/>
</dbReference>
<organism evidence="3 4">
    <name type="scientific">Sinanodonta woodiana</name>
    <name type="common">Chinese pond mussel</name>
    <name type="synonym">Anodonta woodiana</name>
    <dbReference type="NCBI Taxonomy" id="1069815"/>
    <lineage>
        <taxon>Eukaryota</taxon>
        <taxon>Metazoa</taxon>
        <taxon>Spiralia</taxon>
        <taxon>Lophotrochozoa</taxon>
        <taxon>Mollusca</taxon>
        <taxon>Bivalvia</taxon>
        <taxon>Autobranchia</taxon>
        <taxon>Heteroconchia</taxon>
        <taxon>Palaeoheterodonta</taxon>
        <taxon>Unionida</taxon>
        <taxon>Unionoidea</taxon>
        <taxon>Unionidae</taxon>
        <taxon>Unioninae</taxon>
        <taxon>Sinanodonta</taxon>
    </lineage>
</organism>
<dbReference type="Proteomes" id="UP001634394">
    <property type="component" value="Unassembled WGS sequence"/>
</dbReference>
<evidence type="ECO:0000313" key="4">
    <source>
        <dbReference type="Proteomes" id="UP001634394"/>
    </source>
</evidence>
<evidence type="ECO:0000256" key="2">
    <source>
        <dbReference type="ARBA" id="ARBA00022737"/>
    </source>
</evidence>
<dbReference type="InterPro" id="IPR039631">
    <property type="entry name" value="LRRC42"/>
</dbReference>
<gene>
    <name evidence="3" type="ORF">ACJMK2_041569</name>
</gene>
<keyword evidence="4" id="KW-1185">Reference proteome</keyword>
<dbReference type="EMBL" id="JBJQND010000008">
    <property type="protein sequence ID" value="KAL3868810.1"/>
    <property type="molecule type" value="Genomic_DNA"/>
</dbReference>
<comment type="caution">
    <text evidence="3">The sequence shown here is derived from an EMBL/GenBank/DDBJ whole genome shotgun (WGS) entry which is preliminary data.</text>
</comment>
<reference evidence="3 4" key="1">
    <citation type="submission" date="2024-11" db="EMBL/GenBank/DDBJ databases">
        <title>Chromosome-level genome assembly of the freshwater bivalve Anodonta woodiana.</title>
        <authorList>
            <person name="Chen X."/>
        </authorList>
    </citation>
    <scope>NUCLEOTIDE SEQUENCE [LARGE SCALE GENOMIC DNA]</scope>
    <source>
        <strain evidence="3">MN2024</strain>
        <tissue evidence="3">Gills</tissue>
    </source>
</reference>
<protein>
    <submittedName>
        <fullName evidence="3">Uncharacterized protein</fullName>
    </submittedName>
</protein>
<evidence type="ECO:0000313" key="3">
    <source>
        <dbReference type="EMBL" id="KAL3868810.1"/>
    </source>
</evidence>